<dbReference type="Gene3D" id="1.10.510.10">
    <property type="entry name" value="Transferase(Phosphotransferase) domain 1"/>
    <property type="match status" value="1"/>
</dbReference>
<keyword evidence="3" id="KW-1185">Reference proteome</keyword>
<feature type="transmembrane region" description="Helical" evidence="1">
    <location>
        <begin position="6"/>
        <end position="21"/>
    </location>
</feature>
<proteinExistence type="predicted"/>
<evidence type="ECO:0000313" key="3">
    <source>
        <dbReference type="Proteomes" id="UP001234989"/>
    </source>
</evidence>
<evidence type="ECO:0000256" key="1">
    <source>
        <dbReference type="SAM" id="Phobius"/>
    </source>
</evidence>
<reference evidence="2" key="1">
    <citation type="submission" date="2023-08" db="EMBL/GenBank/DDBJ databases">
        <title>A de novo genome assembly of Solanum verrucosum Schlechtendal, a Mexican diploid species geographically isolated from the other diploid A-genome species in potato relatives.</title>
        <authorList>
            <person name="Hosaka K."/>
        </authorList>
    </citation>
    <scope>NUCLEOTIDE SEQUENCE</scope>
    <source>
        <tissue evidence="2">Young leaves</tissue>
    </source>
</reference>
<dbReference type="EMBL" id="CP133615">
    <property type="protein sequence ID" value="WMV23569.1"/>
    <property type="molecule type" value="Genomic_DNA"/>
</dbReference>
<keyword evidence="1" id="KW-1133">Transmembrane helix</keyword>
<protein>
    <submittedName>
        <fullName evidence="2">Uncharacterized protein</fullName>
    </submittedName>
</protein>
<name>A0AAF0QPC1_SOLVR</name>
<dbReference type="Proteomes" id="UP001234989">
    <property type="component" value="Chromosome 4"/>
</dbReference>
<keyword evidence="1" id="KW-0472">Membrane</keyword>
<dbReference type="PANTHER" id="PTHR48055">
    <property type="entry name" value="LEUCINE-RICH REPEAT RECEPTOR PROTEIN KINASE EMS1"/>
    <property type="match status" value="1"/>
</dbReference>
<gene>
    <name evidence="2" type="ORF">MTR67_016954</name>
</gene>
<keyword evidence="1" id="KW-0812">Transmembrane</keyword>
<sequence length="142" mass="16753">MVTPMVISFFMIFLLVSIWIMKRKKKGKSKDVASPWHIPRYWELLDTLHQMEVLTKRRPTDEEMCNENLELRGWITQSFSGSMMDVANHFPEEEQIPSKSEIYIASIELALDCTKEMPKTRISMKEVVKIRLNKIKNTFLET</sequence>
<dbReference type="AlphaFoldDB" id="A0AAF0QPC1"/>
<dbReference type="PANTHER" id="PTHR48055:SF52">
    <property type="entry name" value="PROTEIN KINASE DOMAIN-CONTAINING PROTEIN"/>
    <property type="match status" value="1"/>
</dbReference>
<evidence type="ECO:0000313" key="2">
    <source>
        <dbReference type="EMBL" id="WMV23569.1"/>
    </source>
</evidence>
<dbReference type="GO" id="GO:0016020">
    <property type="term" value="C:membrane"/>
    <property type="evidence" value="ECO:0007669"/>
    <property type="project" value="TreeGrafter"/>
</dbReference>
<accession>A0AAF0QPC1</accession>
<organism evidence="2 3">
    <name type="scientific">Solanum verrucosum</name>
    <dbReference type="NCBI Taxonomy" id="315347"/>
    <lineage>
        <taxon>Eukaryota</taxon>
        <taxon>Viridiplantae</taxon>
        <taxon>Streptophyta</taxon>
        <taxon>Embryophyta</taxon>
        <taxon>Tracheophyta</taxon>
        <taxon>Spermatophyta</taxon>
        <taxon>Magnoliopsida</taxon>
        <taxon>eudicotyledons</taxon>
        <taxon>Gunneridae</taxon>
        <taxon>Pentapetalae</taxon>
        <taxon>asterids</taxon>
        <taxon>lamiids</taxon>
        <taxon>Solanales</taxon>
        <taxon>Solanaceae</taxon>
        <taxon>Solanoideae</taxon>
        <taxon>Solaneae</taxon>
        <taxon>Solanum</taxon>
    </lineage>
</organism>
<dbReference type="InterPro" id="IPR051564">
    <property type="entry name" value="LRR_receptor-like_kinase"/>
</dbReference>